<keyword evidence="10" id="KW-0378">Hydrolase</keyword>
<keyword evidence="12" id="KW-0573">Peptidoglycan synthesis</keyword>
<feature type="compositionally biased region" description="Low complexity" evidence="18">
    <location>
        <begin position="20"/>
        <end position="29"/>
    </location>
</feature>
<feature type="compositionally biased region" description="Basic residues" evidence="18">
    <location>
        <begin position="1"/>
        <end position="10"/>
    </location>
</feature>
<dbReference type="Pfam" id="PF00905">
    <property type="entry name" value="Transpeptidase"/>
    <property type="match status" value="1"/>
</dbReference>
<evidence type="ECO:0000256" key="6">
    <source>
        <dbReference type="ARBA" id="ARBA00022645"/>
    </source>
</evidence>
<evidence type="ECO:0000256" key="17">
    <source>
        <dbReference type="ARBA" id="ARBA00049902"/>
    </source>
</evidence>
<evidence type="ECO:0000256" key="2">
    <source>
        <dbReference type="ARBA" id="ARBA00004752"/>
    </source>
</evidence>
<protein>
    <submittedName>
        <fullName evidence="22">Penicillin-binding protein</fullName>
    </submittedName>
</protein>
<feature type="region of interest" description="Disordered" evidence="18">
    <location>
        <begin position="1"/>
        <end position="29"/>
    </location>
</feature>
<dbReference type="GO" id="GO:0008360">
    <property type="term" value="P:regulation of cell shape"/>
    <property type="evidence" value="ECO:0007669"/>
    <property type="project" value="UniProtKB-KW"/>
</dbReference>
<dbReference type="InterPro" id="IPR023346">
    <property type="entry name" value="Lysozyme-like_dom_sf"/>
</dbReference>
<evidence type="ECO:0000256" key="14">
    <source>
        <dbReference type="ARBA" id="ARBA00023268"/>
    </source>
</evidence>
<keyword evidence="13 19" id="KW-0472">Membrane</keyword>
<dbReference type="InterPro" id="IPR001460">
    <property type="entry name" value="PCN-bd_Tpept"/>
</dbReference>
<evidence type="ECO:0000256" key="18">
    <source>
        <dbReference type="SAM" id="MobiDB-lite"/>
    </source>
</evidence>
<proteinExistence type="inferred from homology"/>
<dbReference type="FunFam" id="1.10.3810.10:FF:000001">
    <property type="entry name" value="Penicillin-binding protein 1A"/>
    <property type="match status" value="1"/>
</dbReference>
<dbReference type="GO" id="GO:0009002">
    <property type="term" value="F:serine-type D-Ala-D-Ala carboxypeptidase activity"/>
    <property type="evidence" value="ECO:0007669"/>
    <property type="project" value="UniProtKB-EC"/>
</dbReference>
<sequence length="842" mass="92417">MARHGHKKRTPDRGGGRTNGNGRRPANGAAVIIARRRRARQRHPMTHALLRISAALGLTLALLTFVGAGVAAAAGYLGWSALTADLPSPDRFEALEFQTTKIYDRNWVLLSEVTDPATGWRTAISYEELMDHIRQQQNDPNKPHRAWIIDATIAAEDQTFWTNPGVEPRAILRSLVFNLSGESTSGASTITQQLVRMLYPETIGTERTYRRKIREAIMAIRFTQRYSKQEILMMYLNNVYYGNRAYGIDAAAQAYFNKFAWELTLAEASMLAGLPQAPSVYDPTKNFELAKARQRYVLDRMVELGMITRAEADEAFAEPLYPQSREGRYNKAPHFVNFVLDYLETKYGPAAVYRGGLMVRTTLDLSAQQAAEEIVKRRVQQLAPYRVDNGALVAMLPWSGEIIAMVGSADFYDDTIDGQFNVTTAERQPGSAIKPITYLTAFEKAGWYPGTIVFDYAKVWNIPGFGRYEPKNATGQHFGAITVREALANSLNIPALQAIEVVGVPAMIDMAHRLGIKTGFWRDPSYYGLSITLGGGEVSLLELTNAYATIANNGKYVPYNPVLEIIAPGNNRIYQLDRAKTLEQAPQVVRAEYAYLITHILSDNKARALIFGLNNPLVLPELDNRPVAAKTGTSEDARDLWTVGYTTDVVVGVWVGRTDNQPTRGLDGISSAALIWHDFMVKVHQDPQLAKTLLGPDGQPIPVEFQRPPGIVEVQVCAATGKLPIRGVRTVTELSVRDGPPRLRCNQASEYELRELRAALATPKGMTGRGWSSLQAYAAMVGVGPRIEIRQPTPTPVTGESNSPAEGPGTPSPQPTPPSPGSSSPAPTPPALPGEPPSSANP</sequence>
<comment type="similarity">
    <text evidence="4">In the N-terminal section; belongs to the glycosyltransferase 51 family.</text>
</comment>
<dbReference type="GO" id="GO:0008658">
    <property type="term" value="F:penicillin binding"/>
    <property type="evidence" value="ECO:0007669"/>
    <property type="project" value="InterPro"/>
</dbReference>
<evidence type="ECO:0000256" key="12">
    <source>
        <dbReference type="ARBA" id="ARBA00022984"/>
    </source>
</evidence>
<feature type="domain" description="Penicillin-binding protein transpeptidase" evidence="20">
    <location>
        <begin position="390"/>
        <end position="648"/>
    </location>
</feature>
<feature type="compositionally biased region" description="Pro residues" evidence="18">
    <location>
        <begin position="810"/>
        <end position="836"/>
    </location>
</feature>
<evidence type="ECO:0000256" key="9">
    <source>
        <dbReference type="ARBA" id="ARBA00022679"/>
    </source>
</evidence>
<dbReference type="InterPro" id="IPR036950">
    <property type="entry name" value="PBP_transglycosylase"/>
</dbReference>
<evidence type="ECO:0000256" key="7">
    <source>
        <dbReference type="ARBA" id="ARBA00022670"/>
    </source>
</evidence>
<dbReference type="Gene3D" id="1.10.3810.10">
    <property type="entry name" value="Biosynthetic peptidoglycan transglycosylase-like"/>
    <property type="match status" value="1"/>
</dbReference>
<comment type="subcellular location">
    <subcellularLocation>
        <location evidence="1">Cell membrane</location>
    </subcellularLocation>
</comment>
<dbReference type="GO" id="GO:0006508">
    <property type="term" value="P:proteolysis"/>
    <property type="evidence" value="ECO:0007669"/>
    <property type="project" value="UniProtKB-KW"/>
</dbReference>
<dbReference type="EMBL" id="DSJL01000006">
    <property type="protein sequence ID" value="HEF64433.1"/>
    <property type="molecule type" value="Genomic_DNA"/>
</dbReference>
<dbReference type="Gene3D" id="3.40.710.10">
    <property type="entry name" value="DD-peptidase/beta-lactamase superfamily"/>
    <property type="match status" value="1"/>
</dbReference>
<evidence type="ECO:0000256" key="15">
    <source>
        <dbReference type="ARBA" id="ARBA00023316"/>
    </source>
</evidence>
<organism evidence="22">
    <name type="scientific">Thermomicrobium roseum</name>
    <dbReference type="NCBI Taxonomy" id="500"/>
    <lineage>
        <taxon>Bacteria</taxon>
        <taxon>Pseudomonadati</taxon>
        <taxon>Thermomicrobiota</taxon>
        <taxon>Thermomicrobia</taxon>
        <taxon>Thermomicrobiales</taxon>
        <taxon>Thermomicrobiaceae</taxon>
        <taxon>Thermomicrobium</taxon>
    </lineage>
</organism>
<evidence type="ECO:0000256" key="10">
    <source>
        <dbReference type="ARBA" id="ARBA00022801"/>
    </source>
</evidence>
<evidence type="ECO:0000259" key="21">
    <source>
        <dbReference type="Pfam" id="PF00912"/>
    </source>
</evidence>
<dbReference type="PANTHER" id="PTHR32282">
    <property type="entry name" value="BINDING PROTEIN TRANSPEPTIDASE, PUTATIVE-RELATED"/>
    <property type="match status" value="1"/>
</dbReference>
<dbReference type="GO" id="GO:0071555">
    <property type="term" value="P:cell wall organization"/>
    <property type="evidence" value="ECO:0007669"/>
    <property type="project" value="UniProtKB-KW"/>
</dbReference>
<evidence type="ECO:0000256" key="13">
    <source>
        <dbReference type="ARBA" id="ARBA00023136"/>
    </source>
</evidence>
<keyword evidence="11" id="KW-0133">Cell shape</keyword>
<keyword evidence="8" id="KW-0328">Glycosyltransferase</keyword>
<keyword evidence="7" id="KW-0645">Protease</keyword>
<accession>A0A7C1G606</accession>
<keyword evidence="14" id="KW-0511">Multifunctional enzyme</keyword>
<comment type="pathway">
    <text evidence="2">Cell wall biogenesis; peptidoglycan biosynthesis.</text>
</comment>
<comment type="catalytic activity">
    <reaction evidence="16">
        <text>Preferential cleavage: (Ac)2-L-Lys-D-Ala-|-D-Ala. Also transpeptidation of peptidyl-alanyl moieties that are N-acyl substituents of D-alanine.</text>
        <dbReference type="EC" id="3.4.16.4"/>
    </reaction>
</comment>
<evidence type="ECO:0000256" key="16">
    <source>
        <dbReference type="ARBA" id="ARBA00034000"/>
    </source>
</evidence>
<keyword evidence="9" id="KW-0808">Transferase</keyword>
<keyword evidence="6" id="KW-0121">Carboxypeptidase</keyword>
<keyword evidence="19" id="KW-1133">Transmembrane helix</keyword>
<dbReference type="GO" id="GO:0009252">
    <property type="term" value="P:peptidoglycan biosynthetic process"/>
    <property type="evidence" value="ECO:0007669"/>
    <property type="project" value="UniProtKB-KW"/>
</dbReference>
<dbReference type="InterPro" id="IPR050396">
    <property type="entry name" value="Glycosyltr_51/Transpeptidase"/>
</dbReference>
<name>A0A7C1G606_THERO</name>
<keyword evidence="5" id="KW-1003">Cell membrane</keyword>
<evidence type="ECO:0000256" key="11">
    <source>
        <dbReference type="ARBA" id="ARBA00022960"/>
    </source>
</evidence>
<evidence type="ECO:0000256" key="1">
    <source>
        <dbReference type="ARBA" id="ARBA00004236"/>
    </source>
</evidence>
<evidence type="ECO:0000256" key="8">
    <source>
        <dbReference type="ARBA" id="ARBA00022676"/>
    </source>
</evidence>
<dbReference type="PANTHER" id="PTHR32282:SF11">
    <property type="entry name" value="PENICILLIN-BINDING PROTEIN 1B"/>
    <property type="match status" value="1"/>
</dbReference>
<evidence type="ECO:0000259" key="20">
    <source>
        <dbReference type="Pfam" id="PF00905"/>
    </source>
</evidence>
<evidence type="ECO:0000256" key="5">
    <source>
        <dbReference type="ARBA" id="ARBA00022475"/>
    </source>
</evidence>
<evidence type="ECO:0000313" key="22">
    <source>
        <dbReference type="EMBL" id="HEF64433.1"/>
    </source>
</evidence>
<comment type="similarity">
    <text evidence="3">In the C-terminal section; belongs to the transpeptidase family.</text>
</comment>
<dbReference type="GO" id="GO:0008955">
    <property type="term" value="F:peptidoglycan glycosyltransferase activity"/>
    <property type="evidence" value="ECO:0007669"/>
    <property type="project" value="UniProtKB-EC"/>
</dbReference>
<keyword evidence="19" id="KW-0812">Transmembrane</keyword>
<evidence type="ECO:0000256" key="19">
    <source>
        <dbReference type="SAM" id="Phobius"/>
    </source>
</evidence>
<dbReference type="GO" id="GO:0005886">
    <property type="term" value="C:plasma membrane"/>
    <property type="evidence" value="ECO:0007669"/>
    <property type="project" value="UniProtKB-SubCell"/>
</dbReference>
<dbReference type="InterPro" id="IPR001264">
    <property type="entry name" value="Glyco_trans_51"/>
</dbReference>
<evidence type="ECO:0000256" key="3">
    <source>
        <dbReference type="ARBA" id="ARBA00007090"/>
    </source>
</evidence>
<evidence type="ECO:0000256" key="4">
    <source>
        <dbReference type="ARBA" id="ARBA00007739"/>
    </source>
</evidence>
<feature type="region of interest" description="Disordered" evidence="18">
    <location>
        <begin position="788"/>
        <end position="842"/>
    </location>
</feature>
<dbReference type="InterPro" id="IPR012338">
    <property type="entry name" value="Beta-lactam/transpept-like"/>
</dbReference>
<dbReference type="Pfam" id="PF00912">
    <property type="entry name" value="Transgly"/>
    <property type="match status" value="1"/>
</dbReference>
<dbReference type="SUPFAM" id="SSF53955">
    <property type="entry name" value="Lysozyme-like"/>
    <property type="match status" value="1"/>
</dbReference>
<comment type="catalytic activity">
    <reaction evidence="17">
        <text>[GlcNAc-(1-&gt;4)-Mur2Ac(oyl-L-Ala-gamma-D-Glu-L-Lys-D-Ala-D-Ala)](n)-di-trans,octa-cis-undecaprenyl diphosphate + beta-D-GlcNAc-(1-&gt;4)-Mur2Ac(oyl-L-Ala-gamma-D-Glu-L-Lys-D-Ala-D-Ala)-di-trans,octa-cis-undecaprenyl diphosphate = [GlcNAc-(1-&gt;4)-Mur2Ac(oyl-L-Ala-gamma-D-Glu-L-Lys-D-Ala-D-Ala)](n+1)-di-trans,octa-cis-undecaprenyl diphosphate + di-trans,octa-cis-undecaprenyl diphosphate + H(+)</text>
        <dbReference type="Rhea" id="RHEA:23708"/>
        <dbReference type="Rhea" id="RHEA-COMP:9602"/>
        <dbReference type="Rhea" id="RHEA-COMP:9603"/>
        <dbReference type="ChEBI" id="CHEBI:15378"/>
        <dbReference type="ChEBI" id="CHEBI:58405"/>
        <dbReference type="ChEBI" id="CHEBI:60033"/>
        <dbReference type="ChEBI" id="CHEBI:78435"/>
        <dbReference type="EC" id="2.4.99.28"/>
    </reaction>
</comment>
<dbReference type="AlphaFoldDB" id="A0A7C1G606"/>
<keyword evidence="15" id="KW-0961">Cell wall biogenesis/degradation</keyword>
<gene>
    <name evidence="22" type="ORF">ENP47_02320</name>
</gene>
<comment type="caution">
    <text evidence="22">The sequence shown here is derived from an EMBL/GenBank/DDBJ whole genome shotgun (WGS) entry which is preliminary data.</text>
</comment>
<feature type="domain" description="Glycosyl transferase family 51" evidence="21">
    <location>
        <begin position="147"/>
        <end position="301"/>
    </location>
</feature>
<reference evidence="22" key="1">
    <citation type="journal article" date="2020" name="mSystems">
        <title>Genome- and Community-Level Interaction Insights into Carbon Utilization and Element Cycling Functions of Hydrothermarchaeota in Hydrothermal Sediment.</title>
        <authorList>
            <person name="Zhou Z."/>
            <person name="Liu Y."/>
            <person name="Xu W."/>
            <person name="Pan J."/>
            <person name="Luo Z.H."/>
            <person name="Li M."/>
        </authorList>
    </citation>
    <scope>NUCLEOTIDE SEQUENCE [LARGE SCALE GENOMIC DNA]</scope>
    <source>
        <strain evidence="22">SpSt-222</strain>
    </source>
</reference>
<dbReference type="SUPFAM" id="SSF56601">
    <property type="entry name" value="beta-lactamase/transpeptidase-like"/>
    <property type="match status" value="1"/>
</dbReference>
<feature type="transmembrane region" description="Helical" evidence="19">
    <location>
        <begin position="48"/>
        <end position="79"/>
    </location>
</feature>
<dbReference type="GO" id="GO:0030288">
    <property type="term" value="C:outer membrane-bounded periplasmic space"/>
    <property type="evidence" value="ECO:0007669"/>
    <property type="project" value="TreeGrafter"/>
</dbReference>